<name>A0A6A4GMH3_9AGAR</name>
<dbReference type="AlphaFoldDB" id="A0A6A4GMH3"/>
<dbReference type="EMBL" id="ML769837">
    <property type="protein sequence ID" value="KAE9386931.1"/>
    <property type="molecule type" value="Genomic_DNA"/>
</dbReference>
<reference evidence="2" key="1">
    <citation type="journal article" date="2019" name="Environ. Microbiol.">
        <title>Fungal ecological strategies reflected in gene transcription - a case study of two litter decomposers.</title>
        <authorList>
            <person name="Barbi F."/>
            <person name="Kohler A."/>
            <person name="Barry K."/>
            <person name="Baskaran P."/>
            <person name="Daum C."/>
            <person name="Fauchery L."/>
            <person name="Ihrmark K."/>
            <person name="Kuo A."/>
            <person name="LaButti K."/>
            <person name="Lipzen A."/>
            <person name="Morin E."/>
            <person name="Grigoriev I.V."/>
            <person name="Henrissat B."/>
            <person name="Lindahl B."/>
            <person name="Martin F."/>
        </authorList>
    </citation>
    <scope>NUCLEOTIDE SEQUENCE</scope>
    <source>
        <strain evidence="2">JB14</strain>
    </source>
</reference>
<organism evidence="2 3">
    <name type="scientific">Gymnopus androsaceus JB14</name>
    <dbReference type="NCBI Taxonomy" id="1447944"/>
    <lineage>
        <taxon>Eukaryota</taxon>
        <taxon>Fungi</taxon>
        <taxon>Dikarya</taxon>
        <taxon>Basidiomycota</taxon>
        <taxon>Agaricomycotina</taxon>
        <taxon>Agaricomycetes</taxon>
        <taxon>Agaricomycetidae</taxon>
        <taxon>Agaricales</taxon>
        <taxon>Marasmiineae</taxon>
        <taxon>Omphalotaceae</taxon>
        <taxon>Gymnopus</taxon>
    </lineage>
</organism>
<evidence type="ECO:0000256" key="1">
    <source>
        <dbReference type="SAM" id="MobiDB-lite"/>
    </source>
</evidence>
<evidence type="ECO:0000313" key="3">
    <source>
        <dbReference type="Proteomes" id="UP000799118"/>
    </source>
</evidence>
<dbReference type="Proteomes" id="UP000799118">
    <property type="component" value="Unassembled WGS sequence"/>
</dbReference>
<proteinExistence type="predicted"/>
<keyword evidence="3" id="KW-1185">Reference proteome</keyword>
<accession>A0A6A4GMH3</accession>
<gene>
    <name evidence="2" type="ORF">BT96DRAFT_948769</name>
</gene>
<feature type="region of interest" description="Disordered" evidence="1">
    <location>
        <begin position="98"/>
        <end position="123"/>
    </location>
</feature>
<sequence>MLPVIILRVSQGFPQLSQGFPELPRIPRNLPISQAAQNLAKILGYLGLDFDNQDNEAYIQWCIDFRNAQRSLWDRERFPIEESIMVIKRKEIERYRREHKEEQEVKEEQELKEEQERKEEPKA</sequence>
<protein>
    <submittedName>
        <fullName evidence="2">Uncharacterized protein</fullName>
    </submittedName>
</protein>
<evidence type="ECO:0000313" key="2">
    <source>
        <dbReference type="EMBL" id="KAE9386931.1"/>
    </source>
</evidence>